<dbReference type="EMBL" id="BSYO01000005">
    <property type="protein sequence ID" value="GMH04590.1"/>
    <property type="molecule type" value="Genomic_DNA"/>
</dbReference>
<dbReference type="AlphaFoldDB" id="A0AAD3XHE5"/>
<comment type="caution">
    <text evidence="1">The sequence shown here is derived from an EMBL/GenBank/DDBJ whole genome shotgun (WGS) entry which is preliminary data.</text>
</comment>
<gene>
    <name evidence="1" type="ORF">Nepgr_006430</name>
</gene>
<dbReference type="Proteomes" id="UP001279734">
    <property type="component" value="Unassembled WGS sequence"/>
</dbReference>
<evidence type="ECO:0000313" key="1">
    <source>
        <dbReference type="EMBL" id="GMH04590.1"/>
    </source>
</evidence>
<sequence>MQYEEVVNAGTAIFISPSGPNTIMVQLLIENLSSSLFHFNQEQLLLPFPQEPYRQGLAWSMDWASHLLLDILIYKHKEKCGSALTLFMLLMTRLPVLRIEVINQFPPCQVCRSINQDPINLNRQQARVVLIVNLHLQPHLVLLVRRLFVYCLSGPWLQQFKITTIHRLIRFVIH</sequence>
<protein>
    <submittedName>
        <fullName evidence="1">Uncharacterized protein</fullName>
    </submittedName>
</protein>
<name>A0AAD3XHE5_NEPGR</name>
<proteinExistence type="predicted"/>
<keyword evidence="2" id="KW-1185">Reference proteome</keyword>
<accession>A0AAD3XHE5</accession>
<reference evidence="1" key="1">
    <citation type="submission" date="2023-05" db="EMBL/GenBank/DDBJ databases">
        <title>Nepenthes gracilis genome sequencing.</title>
        <authorList>
            <person name="Fukushima K."/>
        </authorList>
    </citation>
    <scope>NUCLEOTIDE SEQUENCE</scope>
    <source>
        <strain evidence="1">SING2019-196</strain>
    </source>
</reference>
<organism evidence="1 2">
    <name type="scientific">Nepenthes gracilis</name>
    <name type="common">Slender pitcher plant</name>
    <dbReference type="NCBI Taxonomy" id="150966"/>
    <lineage>
        <taxon>Eukaryota</taxon>
        <taxon>Viridiplantae</taxon>
        <taxon>Streptophyta</taxon>
        <taxon>Embryophyta</taxon>
        <taxon>Tracheophyta</taxon>
        <taxon>Spermatophyta</taxon>
        <taxon>Magnoliopsida</taxon>
        <taxon>eudicotyledons</taxon>
        <taxon>Gunneridae</taxon>
        <taxon>Pentapetalae</taxon>
        <taxon>Caryophyllales</taxon>
        <taxon>Nepenthaceae</taxon>
        <taxon>Nepenthes</taxon>
    </lineage>
</organism>
<evidence type="ECO:0000313" key="2">
    <source>
        <dbReference type="Proteomes" id="UP001279734"/>
    </source>
</evidence>